<keyword evidence="1" id="KW-0472">Membrane</keyword>
<feature type="transmembrane region" description="Helical" evidence="1">
    <location>
        <begin position="184"/>
        <end position="209"/>
    </location>
</feature>
<dbReference type="AlphaFoldDB" id="A0A2M9Y7K0"/>
<evidence type="ECO:0000256" key="1">
    <source>
        <dbReference type="SAM" id="Phobius"/>
    </source>
</evidence>
<keyword evidence="3" id="KW-1185">Reference proteome</keyword>
<gene>
    <name evidence="2" type="ORF">CH362_18860</name>
</gene>
<dbReference type="EMBL" id="NPDR01000019">
    <property type="protein sequence ID" value="PJZ47489.1"/>
    <property type="molecule type" value="Genomic_DNA"/>
</dbReference>
<proteinExistence type="predicted"/>
<sequence>MKKNHIENLIENYNRLKGIGLSSHYVEHEWNGYEFEDIQNLYNEVTRIFDLAISNNILSGVTLSINFFNEMNNQLGIATNNLHTFIAEEASKVAKDQAFPQIMSALDRILQALRSYNIASLSLGGQVLQNEVEKLYTLSSEAQEALEGVLELTNLSKKVLLEVNSTKISEAFAKRKVSIVKQKLLWLALVLTSVGASFLISYLIVLPFFDRFNNSSILSSSLEKKAIETIKLDQTGVEKSDPFAGAYMGIVLRISLLAPFIYLLVLGINQYNKEREYEEQYAHREAISSSIPGYHGLIEDDEIKDQLAKDASTIIFAVPQLSKEDGVNKKALQLFEKLIPIIDKRVK</sequence>
<evidence type="ECO:0000313" key="2">
    <source>
        <dbReference type="EMBL" id="PJZ47489.1"/>
    </source>
</evidence>
<accession>A0A2M9Y7K0</accession>
<protein>
    <submittedName>
        <fullName evidence="2">Uncharacterized protein</fullName>
    </submittedName>
</protein>
<dbReference type="RefSeq" id="WP_100711867.1">
    <property type="nucleotide sequence ID" value="NZ_NPDR01000019.1"/>
</dbReference>
<dbReference type="OrthoDB" id="5500487at2"/>
<dbReference type="Proteomes" id="UP000231926">
    <property type="component" value="Unassembled WGS sequence"/>
</dbReference>
<comment type="caution">
    <text evidence="2">The sequence shown here is derived from an EMBL/GenBank/DDBJ whole genome shotgun (WGS) entry which is preliminary data.</text>
</comment>
<keyword evidence="1" id="KW-1133">Transmembrane helix</keyword>
<reference evidence="2 3" key="1">
    <citation type="submission" date="2017-07" db="EMBL/GenBank/DDBJ databases">
        <title>Leptospira spp. isolated from tropical soils.</title>
        <authorList>
            <person name="Thibeaux R."/>
            <person name="Iraola G."/>
            <person name="Ferres I."/>
            <person name="Bierque E."/>
            <person name="Girault D."/>
            <person name="Soupe-Gilbert M.-E."/>
            <person name="Picardeau M."/>
            <person name="Goarant C."/>
        </authorList>
    </citation>
    <scope>NUCLEOTIDE SEQUENCE [LARGE SCALE GENOMIC DNA]</scope>
    <source>
        <strain evidence="2 3">FH4-C-A2</strain>
    </source>
</reference>
<feature type="transmembrane region" description="Helical" evidence="1">
    <location>
        <begin position="244"/>
        <end position="265"/>
    </location>
</feature>
<organism evidence="2 3">
    <name type="scientific">Leptospira saintgironsiae</name>
    <dbReference type="NCBI Taxonomy" id="2023183"/>
    <lineage>
        <taxon>Bacteria</taxon>
        <taxon>Pseudomonadati</taxon>
        <taxon>Spirochaetota</taxon>
        <taxon>Spirochaetia</taxon>
        <taxon>Leptospirales</taxon>
        <taxon>Leptospiraceae</taxon>
        <taxon>Leptospira</taxon>
    </lineage>
</organism>
<evidence type="ECO:0000313" key="3">
    <source>
        <dbReference type="Proteomes" id="UP000231926"/>
    </source>
</evidence>
<keyword evidence="1" id="KW-0812">Transmembrane</keyword>
<name>A0A2M9Y7K0_9LEPT</name>